<comment type="caution">
    <text evidence="1">The sequence shown here is derived from an EMBL/GenBank/DDBJ whole genome shotgun (WGS) entry which is preliminary data.</text>
</comment>
<dbReference type="EMBL" id="BAABKI010000020">
    <property type="protein sequence ID" value="GAA5175730.1"/>
    <property type="molecule type" value="Genomic_DNA"/>
</dbReference>
<keyword evidence="2" id="KW-1185">Reference proteome</keyword>
<organism evidence="1 2">
    <name type="scientific">Modicisalibacter zincidurans</name>
    <dbReference type="NCBI Taxonomy" id="1178777"/>
    <lineage>
        <taxon>Bacteria</taxon>
        <taxon>Pseudomonadati</taxon>
        <taxon>Pseudomonadota</taxon>
        <taxon>Gammaproteobacteria</taxon>
        <taxon>Oceanospirillales</taxon>
        <taxon>Halomonadaceae</taxon>
        <taxon>Modicisalibacter</taxon>
    </lineage>
</organism>
<reference evidence="2" key="1">
    <citation type="journal article" date="2019" name="Int. J. Syst. Evol. Microbiol.">
        <title>The Global Catalogue of Microorganisms (GCM) 10K type strain sequencing project: providing services to taxonomists for standard genome sequencing and annotation.</title>
        <authorList>
            <consortium name="The Broad Institute Genomics Platform"/>
            <consortium name="The Broad Institute Genome Sequencing Center for Infectious Disease"/>
            <person name="Wu L."/>
            <person name="Ma J."/>
        </authorList>
    </citation>
    <scope>NUCLEOTIDE SEQUENCE [LARGE SCALE GENOMIC DNA]</scope>
    <source>
        <strain evidence="2">JCM 18472</strain>
    </source>
</reference>
<evidence type="ECO:0008006" key="3">
    <source>
        <dbReference type="Google" id="ProtNLM"/>
    </source>
</evidence>
<evidence type="ECO:0000313" key="1">
    <source>
        <dbReference type="EMBL" id="GAA5175730.1"/>
    </source>
</evidence>
<evidence type="ECO:0000313" key="2">
    <source>
        <dbReference type="Proteomes" id="UP001500074"/>
    </source>
</evidence>
<proteinExistence type="predicted"/>
<gene>
    <name evidence="1" type="ORF">GCM10023342_19700</name>
</gene>
<protein>
    <recommendedName>
        <fullName evidence="3">Phasin domain-containing protein</fullName>
    </recommendedName>
</protein>
<name>A0ABP9REH5_9GAMM</name>
<sequence>MRKNQPFPLVPMNPADAFDVWKTGVTAFELWATALSTIGQRQTLWSTQAPSDAKMIRENQRMVTEKLEACMEIGFEMQKAMLSMATGQFSPWWITSQRTMKTMHRRTTANSRRLSKSR</sequence>
<accession>A0ABP9REH5</accession>
<dbReference type="Proteomes" id="UP001500074">
    <property type="component" value="Unassembled WGS sequence"/>
</dbReference>
<dbReference type="RefSeq" id="WP_031382627.1">
    <property type="nucleotide sequence ID" value="NZ_BAABKI010000020.1"/>
</dbReference>